<feature type="transmembrane region" description="Helical" evidence="6">
    <location>
        <begin position="481"/>
        <end position="504"/>
    </location>
</feature>
<gene>
    <name evidence="8" type="ORF">MCHLO_04398</name>
</gene>
<evidence type="ECO:0000313" key="9">
    <source>
        <dbReference type="Proteomes" id="UP000815677"/>
    </source>
</evidence>
<organism evidence="8 9">
    <name type="scientific">Mycena chlorophos</name>
    <name type="common">Agaric fungus</name>
    <name type="synonym">Agaricus chlorophos</name>
    <dbReference type="NCBI Taxonomy" id="658473"/>
    <lineage>
        <taxon>Eukaryota</taxon>
        <taxon>Fungi</taxon>
        <taxon>Dikarya</taxon>
        <taxon>Basidiomycota</taxon>
        <taxon>Agaricomycotina</taxon>
        <taxon>Agaricomycetes</taxon>
        <taxon>Agaricomycetidae</taxon>
        <taxon>Agaricales</taxon>
        <taxon>Marasmiineae</taxon>
        <taxon>Mycenaceae</taxon>
        <taxon>Mycena</taxon>
    </lineage>
</organism>
<protein>
    <recommendedName>
        <fullName evidence="7">Major facilitator superfamily (MFS) profile domain-containing protein</fullName>
    </recommendedName>
</protein>
<evidence type="ECO:0000256" key="1">
    <source>
        <dbReference type="ARBA" id="ARBA00004141"/>
    </source>
</evidence>
<accession>A0ABQ0L742</accession>
<proteinExistence type="predicted"/>
<keyword evidence="5 6" id="KW-0472">Membrane</keyword>
<dbReference type="PANTHER" id="PTHR43791:SF49">
    <property type="entry name" value="TRANSPORTER, PUTATIVE (AFU_ORTHOLOGUE AFUA_4G04250)-RELATED"/>
    <property type="match status" value="1"/>
</dbReference>
<feature type="transmembrane region" description="Helical" evidence="6">
    <location>
        <begin position="448"/>
        <end position="469"/>
    </location>
</feature>
<dbReference type="SUPFAM" id="SSF81383">
    <property type="entry name" value="F-box domain"/>
    <property type="match status" value="1"/>
</dbReference>
<evidence type="ECO:0000256" key="4">
    <source>
        <dbReference type="ARBA" id="ARBA00022989"/>
    </source>
</evidence>
<evidence type="ECO:0000313" key="8">
    <source>
        <dbReference type="EMBL" id="GAT46903.1"/>
    </source>
</evidence>
<evidence type="ECO:0000256" key="5">
    <source>
        <dbReference type="ARBA" id="ARBA00023136"/>
    </source>
</evidence>
<feature type="transmembrane region" description="Helical" evidence="6">
    <location>
        <begin position="166"/>
        <end position="184"/>
    </location>
</feature>
<reference evidence="8" key="1">
    <citation type="submission" date="2014-09" db="EMBL/GenBank/DDBJ databases">
        <title>Genome sequence of the luminous mushroom Mycena chlorophos for searching fungal bioluminescence genes.</title>
        <authorList>
            <person name="Tanaka Y."/>
            <person name="Kasuga D."/>
            <person name="Oba Y."/>
            <person name="Hase S."/>
            <person name="Sato K."/>
            <person name="Oba Y."/>
            <person name="Sakakibara Y."/>
        </authorList>
    </citation>
    <scope>NUCLEOTIDE SEQUENCE</scope>
</reference>
<evidence type="ECO:0000259" key="7">
    <source>
        <dbReference type="PROSITE" id="PS50850"/>
    </source>
</evidence>
<feature type="transmembrane region" description="Helical" evidence="6">
    <location>
        <begin position="196"/>
        <end position="213"/>
    </location>
</feature>
<feature type="transmembrane region" description="Helical" evidence="6">
    <location>
        <begin position="398"/>
        <end position="415"/>
    </location>
</feature>
<dbReference type="Gene3D" id="1.20.1250.20">
    <property type="entry name" value="MFS general substrate transporter like domains"/>
    <property type="match status" value="1"/>
</dbReference>
<evidence type="ECO:0000256" key="3">
    <source>
        <dbReference type="ARBA" id="ARBA00022692"/>
    </source>
</evidence>
<sequence>MGDIGLPPPPILLRKSGRVSLIRLRASVHIVVVQLEEAVVNMACHEFKSLVLLARNEGPLPSCSFLGPFLNPTDNLVLRNEAMEKGLDVEHGTQEYETKSVVSLASYDSRNDAALVRKQDRRIVPLSAGIYLLCYLDRANIGNAKVLNSETHNDLLSETHMTDYDYTIALMVFLVAYAIFEVPSNYLLKRLRPSRWIAFLMFAWGAITMGIGGTKSYAAVTVARFLLGAVEAGLFPGLVYHLTFWYRTEERSMRVAIILASATLAGAFGGAIAYGVGHMNGASGLSAWRWLFIVKGLPSLLSSVLVWFLLPDYPETAVWLSPDEKTLAASRLRDQASLGSSKPMTWVDAKTTLTDWRLYGHYAIYFGISTPFASLSFFAPSIIAGLGYTSLNANLMTVPPYAVAYVFTILVAWSADRTNSRGLHSAIFALIGAAGFMASALLPATAYLHRYACLIVATTGSFACIPPLLGWLSSNIDTTAAAGLAIALNISVGAPGQIVGVWIYKADQAARGYPTGHWTNAGLLLFVAVGCAVMVGYYRAANKRMGEGEARYSCPQIAKRILWGHLLLEEAVLGLAGSTIDGFDRWGRLAERPPLSTVSAELSSFEVARAHPLSRSSSTMYHLAPPILRIPPEILSLIVEEYIADDNESTKWTWMLPACEGEEEPEHVLKARIVALTQVCRHWRSFVTDMPTAWTSLYLSVWLWPRVDCGAPIATLLAGVERSLTLSKGRPLHIYLRAPDWDDLACSVLKLIAAHSSRWHTVNFEFPAKSLAFLASEIKGGTGLQTLRNYTIAGVSSAIGKATEALFAGSPPALREITMGWGLQYLSLPWGKLESVNVPAKSFRWIKPQLFDRLSVKCELTISVGVLGLRGYYDGPPVVSRIGSLIVELLPTGRVIGSQSDCSPVFGSFTFPALSRLTYTAPKLITDDSPGWPHAAYMACAERSGFGERLTSLDVKAYITEAELVEVLAGLPQLLSLALCDIRKNHSGGPLALISDSLLRHLERRLPGLGDHGGDNDQAVFAPRLVYASLRSGLACSDRAILDFVASRAALDPASHDETPSFELNFVHMVGAEEPEELVEDGIVWRKSTGKDWATEMESLLAQNKNFSYTVSRVDWVSV</sequence>
<feature type="transmembrane region" description="Helical" evidence="6">
    <location>
        <begin position="516"/>
        <end position="538"/>
    </location>
</feature>
<evidence type="ECO:0000256" key="2">
    <source>
        <dbReference type="ARBA" id="ARBA00022448"/>
    </source>
</evidence>
<dbReference type="Proteomes" id="UP000815677">
    <property type="component" value="Unassembled WGS sequence"/>
</dbReference>
<keyword evidence="2" id="KW-0813">Transport</keyword>
<keyword evidence="4 6" id="KW-1133">Transmembrane helix</keyword>
<feature type="transmembrane region" description="Helical" evidence="6">
    <location>
        <begin position="362"/>
        <end position="386"/>
    </location>
</feature>
<dbReference type="Pfam" id="PF07690">
    <property type="entry name" value="MFS_1"/>
    <property type="match status" value="1"/>
</dbReference>
<dbReference type="EMBL" id="DF842913">
    <property type="protein sequence ID" value="GAT46903.1"/>
    <property type="molecule type" value="Genomic_DNA"/>
</dbReference>
<comment type="subcellular location">
    <subcellularLocation>
        <location evidence="1">Membrane</location>
        <topology evidence="1">Multi-pass membrane protein</topology>
    </subcellularLocation>
</comment>
<dbReference type="InterPro" id="IPR011701">
    <property type="entry name" value="MFS"/>
</dbReference>
<dbReference type="InterPro" id="IPR036259">
    <property type="entry name" value="MFS_trans_sf"/>
</dbReference>
<evidence type="ECO:0000256" key="6">
    <source>
        <dbReference type="SAM" id="Phobius"/>
    </source>
</evidence>
<dbReference type="InterPro" id="IPR020846">
    <property type="entry name" value="MFS_dom"/>
</dbReference>
<dbReference type="PANTHER" id="PTHR43791">
    <property type="entry name" value="PERMEASE-RELATED"/>
    <property type="match status" value="1"/>
</dbReference>
<feature type="transmembrane region" description="Helical" evidence="6">
    <location>
        <begin position="422"/>
        <end position="442"/>
    </location>
</feature>
<dbReference type="InterPro" id="IPR036047">
    <property type="entry name" value="F-box-like_dom_sf"/>
</dbReference>
<feature type="transmembrane region" description="Helical" evidence="6">
    <location>
        <begin position="288"/>
        <end position="310"/>
    </location>
</feature>
<feature type="transmembrane region" description="Helical" evidence="6">
    <location>
        <begin position="225"/>
        <end position="243"/>
    </location>
</feature>
<name>A0ABQ0L742_MYCCL</name>
<dbReference type="SUPFAM" id="SSF103473">
    <property type="entry name" value="MFS general substrate transporter"/>
    <property type="match status" value="1"/>
</dbReference>
<keyword evidence="3 6" id="KW-0812">Transmembrane</keyword>
<keyword evidence="9" id="KW-1185">Reference proteome</keyword>
<dbReference type="PROSITE" id="PS50850">
    <property type="entry name" value="MFS"/>
    <property type="match status" value="1"/>
</dbReference>
<feature type="domain" description="Major facilitator superfamily (MFS) profile" evidence="7">
    <location>
        <begin position="123"/>
        <end position="544"/>
    </location>
</feature>
<feature type="transmembrane region" description="Helical" evidence="6">
    <location>
        <begin position="255"/>
        <end position="276"/>
    </location>
</feature>